<evidence type="ECO:0000256" key="1">
    <source>
        <dbReference type="ARBA" id="ARBA00023125"/>
    </source>
</evidence>
<dbReference type="InterPro" id="IPR050624">
    <property type="entry name" value="HTH-type_Tx_Regulator"/>
</dbReference>
<dbReference type="SUPFAM" id="SSF46689">
    <property type="entry name" value="Homeodomain-like"/>
    <property type="match status" value="1"/>
</dbReference>
<dbReference type="PROSITE" id="PS50977">
    <property type="entry name" value="HTH_TETR_2"/>
    <property type="match status" value="1"/>
</dbReference>
<dbReference type="PANTHER" id="PTHR43479">
    <property type="entry name" value="ACREF/ENVCD OPERON REPRESSOR-RELATED"/>
    <property type="match status" value="1"/>
</dbReference>
<proteinExistence type="predicted"/>
<feature type="DNA-binding region" description="H-T-H motif" evidence="2">
    <location>
        <begin position="35"/>
        <end position="54"/>
    </location>
</feature>
<evidence type="ECO:0000313" key="5">
    <source>
        <dbReference type="Proteomes" id="UP000254492"/>
    </source>
</evidence>
<accession>A0ABX9I5E0</accession>
<keyword evidence="5" id="KW-1185">Reference proteome</keyword>
<dbReference type="Pfam" id="PF00440">
    <property type="entry name" value="TetR_N"/>
    <property type="match status" value="1"/>
</dbReference>
<evidence type="ECO:0000256" key="2">
    <source>
        <dbReference type="PROSITE-ProRule" id="PRU00335"/>
    </source>
</evidence>
<evidence type="ECO:0000259" key="3">
    <source>
        <dbReference type="PROSITE" id="PS50977"/>
    </source>
</evidence>
<protein>
    <submittedName>
        <fullName evidence="4">TetR family transcriptional regulator</fullName>
    </submittedName>
</protein>
<reference evidence="4 5" key="1">
    <citation type="submission" date="2018-07" db="EMBL/GenBank/DDBJ databases">
        <title>Genome-based reclassification of Weissella jogaejeotgali as Weissella thailandensis.</title>
        <authorList>
            <person name="Chun J."/>
            <person name="Kim B.-Y."/>
            <person name="Kwak M.-J."/>
        </authorList>
    </citation>
    <scope>NUCLEOTIDE SEQUENCE [LARGE SCALE GENOMIC DNA]</scope>
    <source>
        <strain evidence="4 5">KCTC 3751</strain>
    </source>
</reference>
<name>A0ABX9I5E0_9LACO</name>
<dbReference type="Proteomes" id="UP000254492">
    <property type="component" value="Unassembled WGS sequence"/>
</dbReference>
<keyword evidence="1 2" id="KW-0238">DNA-binding</keyword>
<dbReference type="InterPro" id="IPR001647">
    <property type="entry name" value="HTH_TetR"/>
</dbReference>
<evidence type="ECO:0000313" key="4">
    <source>
        <dbReference type="EMBL" id="RDS59901.1"/>
    </source>
</evidence>
<gene>
    <name evidence="4" type="ORF">DWV05_02595</name>
</gene>
<sequence>MEENCMGERSQIRMQKLIFDSFRELMENNDFSDITITDIADKALVHRNTVYHHFTDKYDLLDKFINYEFKNREFNFRNFKDQPFKFFHDLYYSSIEKVINQQKDDHTFETIAQNSFLKLIINTQNDEHVFWQIGKIAGILLWNDLNENKYDMFRDYQLLDEIYRTEKFPKNNE</sequence>
<dbReference type="Gene3D" id="1.10.357.10">
    <property type="entry name" value="Tetracycline Repressor, domain 2"/>
    <property type="match status" value="1"/>
</dbReference>
<feature type="domain" description="HTH tetR-type" evidence="3">
    <location>
        <begin position="12"/>
        <end position="72"/>
    </location>
</feature>
<dbReference type="InterPro" id="IPR009057">
    <property type="entry name" value="Homeodomain-like_sf"/>
</dbReference>
<organism evidence="4 5">
    <name type="scientific">Weissella thailandensis</name>
    <dbReference type="NCBI Taxonomy" id="89061"/>
    <lineage>
        <taxon>Bacteria</taxon>
        <taxon>Bacillati</taxon>
        <taxon>Bacillota</taxon>
        <taxon>Bacilli</taxon>
        <taxon>Lactobacillales</taxon>
        <taxon>Lactobacillaceae</taxon>
        <taxon>Weissella</taxon>
    </lineage>
</organism>
<dbReference type="EMBL" id="QRAY01000004">
    <property type="protein sequence ID" value="RDS59901.1"/>
    <property type="molecule type" value="Genomic_DNA"/>
</dbReference>
<dbReference type="PANTHER" id="PTHR43479:SF7">
    <property type="entry name" value="TETR-FAMILY TRANSCRIPTIONAL REGULATOR"/>
    <property type="match status" value="1"/>
</dbReference>
<comment type="caution">
    <text evidence="4">The sequence shown here is derived from an EMBL/GenBank/DDBJ whole genome shotgun (WGS) entry which is preliminary data.</text>
</comment>